<accession>A0A8H7UX05</accession>
<name>A0A8H7UX05_9FUNG</name>
<protein>
    <submittedName>
        <fullName evidence="1">Uncharacterized protein</fullName>
    </submittedName>
</protein>
<evidence type="ECO:0000313" key="1">
    <source>
        <dbReference type="EMBL" id="KAG2195218.1"/>
    </source>
</evidence>
<dbReference type="EMBL" id="JAEPRC010000538">
    <property type="protein sequence ID" value="KAG2195218.1"/>
    <property type="molecule type" value="Genomic_DNA"/>
</dbReference>
<keyword evidence="2" id="KW-1185">Reference proteome</keyword>
<organism evidence="1 2">
    <name type="scientific">Mucor plumbeus</name>
    <dbReference type="NCBI Taxonomy" id="97098"/>
    <lineage>
        <taxon>Eukaryota</taxon>
        <taxon>Fungi</taxon>
        <taxon>Fungi incertae sedis</taxon>
        <taxon>Mucoromycota</taxon>
        <taxon>Mucoromycotina</taxon>
        <taxon>Mucoromycetes</taxon>
        <taxon>Mucorales</taxon>
        <taxon>Mucorineae</taxon>
        <taxon>Mucoraceae</taxon>
        <taxon>Mucor</taxon>
    </lineage>
</organism>
<dbReference type="AlphaFoldDB" id="A0A8H7UX05"/>
<dbReference type="Proteomes" id="UP000650833">
    <property type="component" value="Unassembled WGS sequence"/>
</dbReference>
<sequence>MPFRCKCGRTFEKIESFGTHTSSCAPFHHRRISTSDILVSKNEIKVNEKAKLTIETDYFSQQTNNQQKKKEDRLSFFPLFSSNKRENELELTPQSAPVSGFMMPTALSIQSTFEGVSRRRSMSYNKTAPFN</sequence>
<evidence type="ECO:0000313" key="2">
    <source>
        <dbReference type="Proteomes" id="UP000650833"/>
    </source>
</evidence>
<gene>
    <name evidence="1" type="ORF">INT46_010785</name>
</gene>
<dbReference type="OrthoDB" id="2418221at2759"/>
<proteinExistence type="predicted"/>
<reference evidence="1" key="1">
    <citation type="submission" date="2020-12" db="EMBL/GenBank/DDBJ databases">
        <title>Metabolic potential, ecology and presence of endohyphal bacteria is reflected in genomic diversity of Mucoromycotina.</title>
        <authorList>
            <person name="Muszewska A."/>
            <person name="Okrasinska A."/>
            <person name="Steczkiewicz K."/>
            <person name="Drgas O."/>
            <person name="Orlowska M."/>
            <person name="Perlinska-Lenart U."/>
            <person name="Aleksandrzak-Piekarczyk T."/>
            <person name="Szatraj K."/>
            <person name="Zielenkiewicz U."/>
            <person name="Pilsyk S."/>
            <person name="Malc E."/>
            <person name="Mieczkowski P."/>
            <person name="Kruszewska J.S."/>
            <person name="Biernat P."/>
            <person name="Pawlowska J."/>
        </authorList>
    </citation>
    <scope>NUCLEOTIDE SEQUENCE</scope>
    <source>
        <strain evidence="1">CBS 226.32</strain>
    </source>
</reference>
<comment type="caution">
    <text evidence="1">The sequence shown here is derived from an EMBL/GenBank/DDBJ whole genome shotgun (WGS) entry which is preliminary data.</text>
</comment>